<dbReference type="GO" id="GO:0030497">
    <property type="term" value="P:fatty acid elongation"/>
    <property type="evidence" value="ECO:0007669"/>
    <property type="project" value="TreeGrafter"/>
</dbReference>
<dbReference type="GO" id="GO:0030148">
    <property type="term" value="P:sphingolipid biosynthetic process"/>
    <property type="evidence" value="ECO:0007669"/>
    <property type="project" value="TreeGrafter"/>
</dbReference>
<comment type="subcellular location">
    <subcellularLocation>
        <location evidence="14">Endoplasmic reticulum membrane</location>
        <topology evidence="14">Multi-pass membrane protein</topology>
    </subcellularLocation>
    <subcellularLocation>
        <location evidence="1">Membrane</location>
        <topology evidence="1">Multi-pass membrane protein</topology>
    </subcellularLocation>
</comment>
<comment type="similarity">
    <text evidence="3 14">Belongs to the very long-chain fatty acids dehydratase HACD family.</text>
</comment>
<comment type="pathway">
    <text evidence="2 14">Lipid metabolism; fatty acid biosynthesis.</text>
</comment>
<evidence type="ECO:0000256" key="13">
    <source>
        <dbReference type="ARBA" id="ARBA00036671"/>
    </source>
</evidence>
<reference evidence="16" key="1">
    <citation type="journal article" date="2018" name="Algal Res.">
        <title>Characterization of plant carbon substrate utilization by Auxenochlorella protothecoides.</title>
        <authorList>
            <person name="Vogler B.W."/>
            <person name="Starkenburg S.R."/>
            <person name="Sudasinghe N."/>
            <person name="Schambach J.Y."/>
            <person name="Rollin J.A."/>
            <person name="Pattathil S."/>
            <person name="Barry A.N."/>
        </authorList>
    </citation>
    <scope>NUCLEOTIDE SEQUENCE [LARGE SCALE GENOMIC DNA]</scope>
    <source>
        <strain evidence="16">UTEX 25</strain>
    </source>
</reference>
<sequence length="235" mass="25212">PMSGRSAYLLAYNATLSAGWAYVLYLTLSTIANGGSLMDVWQAVELPLEIVQTAAVAEVIHAALGVVRSPVLVTSMQVASRLWILWGIVHLVPEAVTARQVAAVSIPGTGGAAIGLSLATLTSVWALSEVLRYGHFAAKEAGIQSKALLWLRYTGFIVLYPLGVTSELAMVYLASGPIRKQRLLSLSLPNRLNVAFDYYVVCWIIVLAYVPDQITGFQIDPTSVLNIGTPVRAEA</sequence>
<feature type="transmembrane region" description="Helical" evidence="14">
    <location>
        <begin position="194"/>
        <end position="211"/>
    </location>
</feature>
<keyword evidence="6 14" id="KW-0812">Transmembrane</keyword>
<keyword evidence="10 14" id="KW-0472">Membrane</keyword>
<evidence type="ECO:0000256" key="10">
    <source>
        <dbReference type="ARBA" id="ARBA00023136"/>
    </source>
</evidence>
<keyword evidence="12 14" id="KW-0456">Lyase</keyword>
<evidence type="ECO:0000256" key="5">
    <source>
        <dbReference type="ARBA" id="ARBA00022516"/>
    </source>
</evidence>
<accession>A0A3M7KU56</accession>
<evidence type="ECO:0000256" key="3">
    <source>
        <dbReference type="ARBA" id="ARBA00007811"/>
    </source>
</evidence>
<keyword evidence="9 14" id="KW-0443">Lipid metabolism</keyword>
<name>A0A3M7KU56_AUXPR</name>
<organism evidence="15 16">
    <name type="scientific">Auxenochlorella protothecoides</name>
    <name type="common">Green microalga</name>
    <name type="synonym">Chlorella protothecoides</name>
    <dbReference type="NCBI Taxonomy" id="3075"/>
    <lineage>
        <taxon>Eukaryota</taxon>
        <taxon>Viridiplantae</taxon>
        <taxon>Chlorophyta</taxon>
        <taxon>core chlorophytes</taxon>
        <taxon>Trebouxiophyceae</taxon>
        <taxon>Chlorellales</taxon>
        <taxon>Chlorellaceae</taxon>
        <taxon>Auxenochlorella</taxon>
    </lineage>
</organism>
<keyword evidence="5 14" id="KW-0444">Lipid biosynthesis</keyword>
<keyword evidence="7 14" id="KW-0276">Fatty acid metabolism</keyword>
<evidence type="ECO:0000256" key="9">
    <source>
        <dbReference type="ARBA" id="ARBA00023098"/>
    </source>
</evidence>
<feature type="transmembrane region" description="Helical" evidence="14">
    <location>
        <begin position="147"/>
        <end position="173"/>
    </location>
</feature>
<evidence type="ECO:0000256" key="7">
    <source>
        <dbReference type="ARBA" id="ARBA00022832"/>
    </source>
</evidence>
<dbReference type="EC" id="4.2.1.134" evidence="4 14"/>
<keyword evidence="8 14" id="KW-1133">Transmembrane helix</keyword>
<feature type="transmembrane region" description="Helical" evidence="14">
    <location>
        <begin position="101"/>
        <end position="127"/>
    </location>
</feature>
<dbReference type="InterPro" id="IPR007482">
    <property type="entry name" value="Tyr_Pase-like_PTPLA"/>
</dbReference>
<dbReference type="UniPathway" id="UPA00094"/>
<comment type="function">
    <text evidence="14">Catalyzes the third of the four reactions of the long-chain fatty acids elongation cycle. This endoplasmic reticulum-bound enzymatic process, allows the addition of two carbons to the chain of long- and very long-chain fatty acids/VLCFAs per cycle. This enzyme catalyzes the dehydration of the 3-hydroxyacyl-CoA intermediate into trans-2,3-enoyl-CoA, within each cycle of fatty acid elongation. Thereby, it participates to the production of VLCFAs of different chain lengths that are involved in multiple biological processes as precursors of membrane lipids and lipid mediators.</text>
</comment>
<gene>
    <name evidence="15" type="ORF">APUTEX25_004887</name>
</gene>
<evidence type="ECO:0000313" key="15">
    <source>
        <dbReference type="EMBL" id="RMZ53399.1"/>
    </source>
</evidence>
<dbReference type="EMBL" id="QOKY01000198">
    <property type="protein sequence ID" value="RMZ53399.1"/>
    <property type="molecule type" value="Genomic_DNA"/>
</dbReference>
<evidence type="ECO:0000256" key="14">
    <source>
        <dbReference type="RuleBase" id="RU363109"/>
    </source>
</evidence>
<evidence type="ECO:0000256" key="8">
    <source>
        <dbReference type="ARBA" id="ARBA00022989"/>
    </source>
</evidence>
<keyword evidence="11 14" id="KW-0275">Fatty acid biosynthesis</keyword>
<comment type="catalytic activity">
    <reaction evidence="13 14">
        <text>a very-long-chain (3R)-3-hydroxyacyl-CoA = a very-long-chain (2E)-enoyl-CoA + H2O</text>
        <dbReference type="Rhea" id="RHEA:45812"/>
        <dbReference type="ChEBI" id="CHEBI:15377"/>
        <dbReference type="ChEBI" id="CHEBI:83728"/>
        <dbReference type="ChEBI" id="CHEBI:85440"/>
        <dbReference type="EC" id="4.2.1.134"/>
    </reaction>
</comment>
<comment type="caution">
    <text evidence="15">The sequence shown here is derived from an EMBL/GenBank/DDBJ whole genome shotgun (WGS) entry which is preliminary data.</text>
</comment>
<evidence type="ECO:0000256" key="12">
    <source>
        <dbReference type="ARBA" id="ARBA00023239"/>
    </source>
</evidence>
<dbReference type="AlphaFoldDB" id="A0A3M7KU56"/>
<dbReference type="Proteomes" id="UP000279271">
    <property type="component" value="Unassembled WGS sequence"/>
</dbReference>
<proteinExistence type="inferred from homology"/>
<dbReference type="Pfam" id="PF04387">
    <property type="entry name" value="PTPLA"/>
    <property type="match status" value="1"/>
</dbReference>
<protein>
    <recommendedName>
        <fullName evidence="4 14">Very-long-chain (3R)-3-hydroxyacyl-CoA dehydratase</fullName>
        <ecNumber evidence="4 14">4.2.1.134</ecNumber>
    </recommendedName>
</protein>
<evidence type="ECO:0000256" key="6">
    <source>
        <dbReference type="ARBA" id="ARBA00022692"/>
    </source>
</evidence>
<evidence type="ECO:0000256" key="4">
    <source>
        <dbReference type="ARBA" id="ARBA00013122"/>
    </source>
</evidence>
<dbReference type="PANTHER" id="PTHR11035:SF3">
    <property type="entry name" value="VERY-LONG-CHAIN (3R)-3-HYDROXYACYL-COA DEHYDRATASE"/>
    <property type="match status" value="1"/>
</dbReference>
<feature type="non-terminal residue" evidence="15">
    <location>
        <position position="1"/>
    </location>
</feature>
<keyword evidence="14" id="KW-0256">Endoplasmic reticulum</keyword>
<evidence type="ECO:0000256" key="1">
    <source>
        <dbReference type="ARBA" id="ARBA00004141"/>
    </source>
</evidence>
<comment type="caution">
    <text evidence="14">Lacks conserved residue(s) required for the propagation of feature annotation.</text>
</comment>
<evidence type="ECO:0000256" key="2">
    <source>
        <dbReference type="ARBA" id="ARBA00005194"/>
    </source>
</evidence>
<dbReference type="GO" id="GO:0102158">
    <property type="term" value="F:very-long-chain (3R)-3-hydroxyacyl-CoA dehydratase activity"/>
    <property type="evidence" value="ECO:0007669"/>
    <property type="project" value="UniProtKB-EC"/>
</dbReference>
<dbReference type="GO" id="GO:0005789">
    <property type="term" value="C:endoplasmic reticulum membrane"/>
    <property type="evidence" value="ECO:0007669"/>
    <property type="project" value="UniProtKB-SubCell"/>
</dbReference>
<feature type="transmembrane region" description="Helical" evidence="14">
    <location>
        <begin position="7"/>
        <end position="28"/>
    </location>
</feature>
<evidence type="ECO:0000313" key="16">
    <source>
        <dbReference type="Proteomes" id="UP000279271"/>
    </source>
</evidence>
<evidence type="ECO:0000256" key="11">
    <source>
        <dbReference type="ARBA" id="ARBA00023160"/>
    </source>
</evidence>
<dbReference type="GO" id="GO:0042761">
    <property type="term" value="P:very long-chain fatty acid biosynthetic process"/>
    <property type="evidence" value="ECO:0007669"/>
    <property type="project" value="TreeGrafter"/>
</dbReference>
<dbReference type="PANTHER" id="PTHR11035">
    <property type="entry name" value="VERY-LONG-CHAIN (3R)-3-HYDROXYACYL-COA DEHYDRATASE"/>
    <property type="match status" value="1"/>
</dbReference>